<dbReference type="Proteomes" id="UP000246114">
    <property type="component" value="Unassembled WGS sequence"/>
</dbReference>
<protein>
    <recommendedName>
        <fullName evidence="3">Transcriptional regulator</fullName>
    </recommendedName>
</protein>
<evidence type="ECO:0000313" key="1">
    <source>
        <dbReference type="EMBL" id="PWL54655.1"/>
    </source>
</evidence>
<proteinExistence type="predicted"/>
<gene>
    <name evidence="1" type="ORF">DBY38_03920</name>
</gene>
<evidence type="ECO:0000313" key="2">
    <source>
        <dbReference type="Proteomes" id="UP000246114"/>
    </source>
</evidence>
<comment type="caution">
    <text evidence="1">The sequence shown here is derived from an EMBL/GenBank/DDBJ whole genome shotgun (WGS) entry which is preliminary data.</text>
</comment>
<dbReference type="RefSeq" id="WP_412346957.1">
    <property type="nucleotide sequence ID" value="NZ_JBKWKS010000002.1"/>
</dbReference>
<sequence>MKIALLTTPYLEDFYKKAINELELKCEADVYVYYNYKHVIELYRQLQDSYDGFVTAGSAPMAIIKEEISNSKPINNIVCSASNFYRELFKIIYQYEDYKFEYGYFDFCDYLCPDEENRLIDWLREGKLEKWVSDNNEYINHMTPEDMRITLNRTREKHISLWKSGKIKYSLSRRSLIVPDVLEAGVNCHFIYCSYEDIYNCFESLIRTITIQKLEKNRPAVIKVSFAITLEESDKLSFKNNQENLLYRGISAFNRKFLYNFIIENSDECITIYTNYSSVKDITSSFTTCKLRSFLHNRHLEKVAIGYGLGDDLKEAMINATNALKESQVSCENNSYIINEEKDKIGLFGYGKSLKVINKVTDYEKELAEYTSLSTLTIQKIIAAQSMIGDNDFTSQDLAQILNVSARSANRILNTLVQFNLAKILYTKQSGTKGRPHKVYRLLLGLPKF</sequence>
<name>A0A316MC25_9CLOT</name>
<organism evidence="1 2">
    <name type="scientific">Clostridium cadaveris</name>
    <dbReference type="NCBI Taxonomy" id="1529"/>
    <lineage>
        <taxon>Bacteria</taxon>
        <taxon>Bacillati</taxon>
        <taxon>Bacillota</taxon>
        <taxon>Clostridia</taxon>
        <taxon>Eubacteriales</taxon>
        <taxon>Clostridiaceae</taxon>
        <taxon>Clostridium</taxon>
    </lineage>
</organism>
<evidence type="ECO:0008006" key="3">
    <source>
        <dbReference type="Google" id="ProtNLM"/>
    </source>
</evidence>
<accession>A0A316MC25</accession>
<reference evidence="1 2" key="1">
    <citation type="submission" date="2018-03" db="EMBL/GenBank/DDBJ databases">
        <title>The uncultured portion of the human microbiome is neutrally assembled.</title>
        <authorList>
            <person name="Jeraldo P."/>
            <person name="Boardman L."/>
            <person name="White B.A."/>
            <person name="Nelson H."/>
            <person name="Goldenfeld N."/>
            <person name="Chia N."/>
        </authorList>
    </citation>
    <scope>NUCLEOTIDE SEQUENCE [LARGE SCALE GENOMIC DNA]</scope>
    <source>
        <strain evidence="1">CIM:MAG 903</strain>
    </source>
</reference>
<dbReference type="EMBL" id="QAMZ01000019">
    <property type="protein sequence ID" value="PWL54655.1"/>
    <property type="molecule type" value="Genomic_DNA"/>
</dbReference>
<dbReference type="AlphaFoldDB" id="A0A316MC25"/>